<dbReference type="Pfam" id="PF01527">
    <property type="entry name" value="HTH_Tnp_1"/>
    <property type="match status" value="1"/>
</dbReference>
<reference evidence="2" key="1">
    <citation type="submission" date="2022-06" db="EMBL/GenBank/DDBJ databases">
        <title>Sequencing the genomes of 1000 actinobacteria strains.</title>
        <authorList>
            <person name="Klenk H.-P."/>
        </authorList>
    </citation>
    <scope>NUCLEOTIDE SEQUENCE</scope>
    <source>
        <strain evidence="2">DSM 46694</strain>
    </source>
</reference>
<comment type="caution">
    <text evidence="2">The sequence shown here is derived from an EMBL/GenBank/DDBJ whole genome shotgun (WGS) entry which is preliminary data.</text>
</comment>
<dbReference type="GO" id="GO:0004803">
    <property type="term" value="F:transposase activity"/>
    <property type="evidence" value="ECO:0007669"/>
    <property type="project" value="InterPro"/>
</dbReference>
<organism evidence="2 3">
    <name type="scientific">Nonomuraea thailandensis</name>
    <dbReference type="NCBI Taxonomy" id="1188745"/>
    <lineage>
        <taxon>Bacteria</taxon>
        <taxon>Bacillati</taxon>
        <taxon>Actinomycetota</taxon>
        <taxon>Actinomycetes</taxon>
        <taxon>Streptosporangiales</taxon>
        <taxon>Streptosporangiaceae</taxon>
        <taxon>Nonomuraea</taxon>
    </lineage>
</organism>
<dbReference type="InterPro" id="IPR007889">
    <property type="entry name" value="HTH_Psq"/>
</dbReference>
<dbReference type="GO" id="GO:0043565">
    <property type="term" value="F:sequence-specific DNA binding"/>
    <property type="evidence" value="ECO:0007669"/>
    <property type="project" value="InterPro"/>
</dbReference>
<dbReference type="InterPro" id="IPR010921">
    <property type="entry name" value="Trp_repressor/repl_initiator"/>
</dbReference>
<dbReference type="SUPFAM" id="SSF48295">
    <property type="entry name" value="TrpR-like"/>
    <property type="match status" value="1"/>
</dbReference>
<dbReference type="EMBL" id="JAMZEB010000001">
    <property type="protein sequence ID" value="MCP2353745.1"/>
    <property type="molecule type" value="Genomic_DNA"/>
</dbReference>
<keyword evidence="3" id="KW-1185">Reference proteome</keyword>
<dbReference type="InterPro" id="IPR002514">
    <property type="entry name" value="Transposase_8"/>
</dbReference>
<dbReference type="RefSeq" id="WP_253740250.1">
    <property type="nucleotide sequence ID" value="NZ_BAABKA010000081.1"/>
</dbReference>
<protein>
    <submittedName>
        <fullName evidence="2">Transposase-like protein</fullName>
    </submittedName>
</protein>
<dbReference type="GO" id="GO:0006313">
    <property type="term" value="P:DNA transposition"/>
    <property type="evidence" value="ECO:0007669"/>
    <property type="project" value="InterPro"/>
</dbReference>
<gene>
    <name evidence="2" type="ORF">HD597_000765</name>
</gene>
<dbReference type="AlphaFoldDB" id="A0A9X2G9K2"/>
<name>A0A9X2G9K2_9ACTN</name>
<evidence type="ECO:0000313" key="2">
    <source>
        <dbReference type="EMBL" id="MCP2353745.1"/>
    </source>
</evidence>
<evidence type="ECO:0000259" key="1">
    <source>
        <dbReference type="PROSITE" id="PS50960"/>
    </source>
</evidence>
<dbReference type="PROSITE" id="PS50960">
    <property type="entry name" value="HTH_PSQ"/>
    <property type="match status" value="1"/>
</dbReference>
<dbReference type="Gene3D" id="1.10.10.10">
    <property type="entry name" value="Winged helix-like DNA-binding domain superfamily/Winged helix DNA-binding domain"/>
    <property type="match status" value="1"/>
</dbReference>
<dbReference type="InterPro" id="IPR036388">
    <property type="entry name" value="WH-like_DNA-bd_sf"/>
</dbReference>
<dbReference type="Proteomes" id="UP001139648">
    <property type="component" value="Unassembled WGS sequence"/>
</dbReference>
<feature type="domain" description="HTH psq-type" evidence="1">
    <location>
        <begin position="1"/>
        <end position="51"/>
    </location>
</feature>
<proteinExistence type="predicted"/>
<sequence>MTRRRRQFSPEFKEEAIRMVLEGERTVTSVAREFDINPSTLGSWVSRYRIAHEQDEQPPVA</sequence>
<accession>A0A9X2G9K2</accession>
<evidence type="ECO:0000313" key="3">
    <source>
        <dbReference type="Proteomes" id="UP001139648"/>
    </source>
</evidence>